<evidence type="ECO:0000313" key="2">
    <source>
        <dbReference type="EMBL" id="KAB2572284.1"/>
    </source>
</evidence>
<reference evidence="2 3" key="1">
    <citation type="journal article" date="2019" name="Sci. Rep.">
        <title>A multi-omics analysis of the grapevine pathogen Lasiodiplodia theobromae reveals that temperature affects the expression of virulence- and pathogenicity-related genes.</title>
        <authorList>
            <person name="Felix C."/>
            <person name="Meneses R."/>
            <person name="Goncalves M.F.M."/>
            <person name="Tilleman L."/>
            <person name="Duarte A.S."/>
            <person name="Jorrin-Novo J.V."/>
            <person name="Van de Peer Y."/>
            <person name="Deforce D."/>
            <person name="Van Nieuwerburgh F."/>
            <person name="Esteves A.C."/>
            <person name="Alves A."/>
        </authorList>
    </citation>
    <scope>NUCLEOTIDE SEQUENCE [LARGE SCALE GENOMIC DNA]</scope>
    <source>
        <strain evidence="2 3">LA-SOL3</strain>
    </source>
</reference>
<proteinExistence type="predicted"/>
<dbReference type="InterPro" id="IPR012337">
    <property type="entry name" value="RNaseH-like_sf"/>
</dbReference>
<feature type="domain" description="RNase H type-1" evidence="1">
    <location>
        <begin position="55"/>
        <end position="225"/>
    </location>
</feature>
<dbReference type="InterPro" id="IPR036397">
    <property type="entry name" value="RNaseH_sf"/>
</dbReference>
<accession>A0A5N5D4L9</accession>
<dbReference type="Pfam" id="PF00075">
    <property type="entry name" value="RNase_H"/>
    <property type="match status" value="1"/>
</dbReference>
<dbReference type="EMBL" id="VCHE01000081">
    <property type="protein sequence ID" value="KAB2572284.1"/>
    <property type="molecule type" value="Genomic_DNA"/>
</dbReference>
<dbReference type="AlphaFoldDB" id="A0A5N5D4L9"/>
<dbReference type="GO" id="GO:0004523">
    <property type="term" value="F:RNA-DNA hybrid ribonuclease activity"/>
    <property type="evidence" value="ECO:0007669"/>
    <property type="project" value="InterPro"/>
</dbReference>
<sequence>MGLKRKLHIYNRRGERAPADFNFSVSKSGRVPVKIFKDQRKPALLHAEKSCWPHPKGHISFFADGSCKDHPFSTISKKHKRFVTAVCVTWRPVPNDCNKWDKCIVKTFWIDDSNAAEAYAAFAAVQTAIDESAWDPEVHTIIIYTDSQNLLELLEEFDRTEDGEWVVLHKQPWIDLIEMWRLVDALDVLVHKCGKKVEMHWVPSHVYGESFGHWLADKNAKKAVDEEITRMRKAGPGHTYAASTPVDWHLHYHE</sequence>
<gene>
    <name evidence="2" type="ORF">DBV05_g9051</name>
</gene>
<comment type="caution">
    <text evidence="2">The sequence shown here is derived from an EMBL/GenBank/DDBJ whole genome shotgun (WGS) entry which is preliminary data.</text>
</comment>
<dbReference type="SUPFAM" id="SSF53098">
    <property type="entry name" value="Ribonuclease H-like"/>
    <property type="match status" value="1"/>
</dbReference>
<protein>
    <recommendedName>
        <fullName evidence="1">RNase H type-1 domain-containing protein</fullName>
    </recommendedName>
</protein>
<dbReference type="PROSITE" id="PS50879">
    <property type="entry name" value="RNASE_H_1"/>
    <property type="match status" value="1"/>
</dbReference>
<evidence type="ECO:0000259" key="1">
    <source>
        <dbReference type="PROSITE" id="PS50879"/>
    </source>
</evidence>
<keyword evidence="3" id="KW-1185">Reference proteome</keyword>
<dbReference type="GO" id="GO:0003676">
    <property type="term" value="F:nucleic acid binding"/>
    <property type="evidence" value="ECO:0007669"/>
    <property type="project" value="InterPro"/>
</dbReference>
<name>A0A5N5D4L9_9PEZI</name>
<dbReference type="Proteomes" id="UP000325902">
    <property type="component" value="Unassembled WGS sequence"/>
</dbReference>
<organism evidence="2 3">
    <name type="scientific">Lasiodiplodia theobromae</name>
    <dbReference type="NCBI Taxonomy" id="45133"/>
    <lineage>
        <taxon>Eukaryota</taxon>
        <taxon>Fungi</taxon>
        <taxon>Dikarya</taxon>
        <taxon>Ascomycota</taxon>
        <taxon>Pezizomycotina</taxon>
        <taxon>Dothideomycetes</taxon>
        <taxon>Dothideomycetes incertae sedis</taxon>
        <taxon>Botryosphaeriales</taxon>
        <taxon>Botryosphaeriaceae</taxon>
        <taxon>Lasiodiplodia</taxon>
    </lineage>
</organism>
<dbReference type="Gene3D" id="3.30.420.10">
    <property type="entry name" value="Ribonuclease H-like superfamily/Ribonuclease H"/>
    <property type="match status" value="1"/>
</dbReference>
<dbReference type="InterPro" id="IPR002156">
    <property type="entry name" value="RNaseH_domain"/>
</dbReference>
<evidence type="ECO:0000313" key="3">
    <source>
        <dbReference type="Proteomes" id="UP000325902"/>
    </source>
</evidence>